<accession>A0ABR9UN05</accession>
<reference evidence="1 2" key="1">
    <citation type="submission" date="2020-10" db="EMBL/GenBank/DDBJ databases">
        <authorList>
            <person name="Castelo-Branco R."/>
            <person name="Eusebio N."/>
            <person name="Adriana R."/>
            <person name="Vieira A."/>
            <person name="Brugerolle De Fraissinette N."/>
            <person name="Rezende De Castro R."/>
            <person name="Schneider M.P."/>
            <person name="Vasconcelos V."/>
            <person name="Leao P.N."/>
        </authorList>
    </citation>
    <scope>NUCLEOTIDE SEQUENCE [LARGE SCALE GENOMIC DNA]</scope>
    <source>
        <strain evidence="1 2">LEGE 06123</strain>
    </source>
</reference>
<dbReference type="Pfam" id="PF16277">
    <property type="entry name" value="DUF4926"/>
    <property type="match status" value="1"/>
</dbReference>
<keyword evidence="2" id="KW-1185">Reference proteome</keyword>
<dbReference type="InterPro" id="IPR032568">
    <property type="entry name" value="DUF4926"/>
</dbReference>
<gene>
    <name evidence="1" type="ORF">IQ230_04630</name>
</gene>
<sequence>MTLELYQEVTLTRDLPEYELKAGDIATLIDFVPHPSGGEEGCVLEVFNAVGESLTVIVVPISTVSSLSADEILTVRSLAKAS</sequence>
<dbReference type="RefSeq" id="WP_193930888.1">
    <property type="nucleotide sequence ID" value="NZ_CAWPMZ010000128.1"/>
</dbReference>
<evidence type="ECO:0000313" key="1">
    <source>
        <dbReference type="EMBL" id="MBE9189660.1"/>
    </source>
</evidence>
<organism evidence="1 2">
    <name type="scientific">Gloeocapsopsis crepidinum LEGE 06123</name>
    <dbReference type="NCBI Taxonomy" id="588587"/>
    <lineage>
        <taxon>Bacteria</taxon>
        <taxon>Bacillati</taxon>
        <taxon>Cyanobacteriota</taxon>
        <taxon>Cyanophyceae</taxon>
        <taxon>Oscillatoriophycideae</taxon>
        <taxon>Chroococcales</taxon>
        <taxon>Chroococcaceae</taxon>
        <taxon>Gloeocapsopsis</taxon>
    </lineage>
</organism>
<name>A0ABR9UN05_9CHRO</name>
<evidence type="ECO:0000313" key="2">
    <source>
        <dbReference type="Proteomes" id="UP000651156"/>
    </source>
</evidence>
<comment type="caution">
    <text evidence="1">The sequence shown here is derived from an EMBL/GenBank/DDBJ whole genome shotgun (WGS) entry which is preliminary data.</text>
</comment>
<proteinExistence type="predicted"/>
<protein>
    <submittedName>
        <fullName evidence="1">DUF4926 domain-containing protein</fullName>
    </submittedName>
</protein>
<dbReference type="Proteomes" id="UP000651156">
    <property type="component" value="Unassembled WGS sequence"/>
</dbReference>
<dbReference type="EMBL" id="JADEWN010000007">
    <property type="protein sequence ID" value="MBE9189660.1"/>
    <property type="molecule type" value="Genomic_DNA"/>
</dbReference>